<dbReference type="GO" id="GO:0004725">
    <property type="term" value="F:protein tyrosine phosphatase activity"/>
    <property type="evidence" value="ECO:0007669"/>
    <property type="project" value="UniProtKB-EC"/>
</dbReference>
<dbReference type="PROSITE" id="PS50206">
    <property type="entry name" value="RHODANESE_3"/>
    <property type="match status" value="1"/>
</dbReference>
<comment type="catalytic activity">
    <reaction evidence="8">
        <text>O-phospho-L-threonyl-[protein] + H2O = L-threonyl-[protein] + phosphate</text>
        <dbReference type="Rhea" id="RHEA:47004"/>
        <dbReference type="Rhea" id="RHEA-COMP:11060"/>
        <dbReference type="Rhea" id="RHEA-COMP:11605"/>
        <dbReference type="ChEBI" id="CHEBI:15377"/>
        <dbReference type="ChEBI" id="CHEBI:30013"/>
        <dbReference type="ChEBI" id="CHEBI:43474"/>
        <dbReference type="ChEBI" id="CHEBI:61977"/>
        <dbReference type="EC" id="3.1.3.16"/>
    </reaction>
    <physiologicalReaction direction="left-to-right" evidence="8">
        <dbReference type="Rhea" id="RHEA:47005"/>
    </physiologicalReaction>
</comment>
<accession>A0A3B3DU10</accession>
<dbReference type="SMART" id="SM00195">
    <property type="entry name" value="DSPc"/>
    <property type="match status" value="1"/>
</dbReference>
<keyword evidence="7" id="KW-0539">Nucleus</keyword>
<keyword evidence="6" id="KW-0904">Protein phosphatase</keyword>
<evidence type="ECO:0000256" key="2">
    <source>
        <dbReference type="ARBA" id="ARBA00008601"/>
    </source>
</evidence>
<comment type="catalytic activity">
    <reaction evidence="9">
        <text>O-phospho-L-tyrosyl-[protein] + H2O = L-tyrosyl-[protein] + phosphate</text>
        <dbReference type="Rhea" id="RHEA:10684"/>
        <dbReference type="Rhea" id="RHEA-COMP:10136"/>
        <dbReference type="Rhea" id="RHEA-COMP:20101"/>
        <dbReference type="ChEBI" id="CHEBI:15377"/>
        <dbReference type="ChEBI" id="CHEBI:43474"/>
        <dbReference type="ChEBI" id="CHEBI:46858"/>
        <dbReference type="ChEBI" id="CHEBI:61978"/>
        <dbReference type="EC" id="3.1.3.48"/>
    </reaction>
    <physiologicalReaction direction="left-to-right" evidence="9">
        <dbReference type="Rhea" id="RHEA:10685"/>
    </physiologicalReaction>
</comment>
<comment type="similarity">
    <text evidence="2">Belongs to the protein-tyrosine phosphatase family. Non-receptor class dual specificity subfamily.</text>
</comment>
<dbReference type="GO" id="GO:0017017">
    <property type="term" value="F:MAP kinase tyrosine/serine/threonine phosphatase activity"/>
    <property type="evidence" value="ECO:0007669"/>
    <property type="project" value="InterPro"/>
</dbReference>
<dbReference type="InterPro" id="IPR000387">
    <property type="entry name" value="Tyr_Pase_dom"/>
</dbReference>
<proteinExistence type="inferred from homology"/>
<dbReference type="GO" id="GO:0031103">
    <property type="term" value="P:axon regeneration"/>
    <property type="evidence" value="ECO:0007669"/>
    <property type="project" value="Ensembl"/>
</dbReference>
<dbReference type="STRING" id="30732.ENSOMEP00000032919"/>
<dbReference type="Gene3D" id="3.40.250.10">
    <property type="entry name" value="Rhodanese-like domain"/>
    <property type="match status" value="1"/>
</dbReference>
<dbReference type="PRINTS" id="PR01764">
    <property type="entry name" value="MAPKPHPHTASE"/>
</dbReference>
<dbReference type="PROSITE" id="PS50056">
    <property type="entry name" value="TYR_PHOSPHATASE_2"/>
    <property type="match status" value="1"/>
</dbReference>
<dbReference type="GO" id="GO:0001706">
    <property type="term" value="P:endoderm formation"/>
    <property type="evidence" value="ECO:0007669"/>
    <property type="project" value="TreeGrafter"/>
</dbReference>
<evidence type="ECO:0000256" key="13">
    <source>
        <dbReference type="ARBA" id="ARBA00081378"/>
    </source>
</evidence>
<dbReference type="InterPro" id="IPR029021">
    <property type="entry name" value="Prot-tyrosine_phosphatase-like"/>
</dbReference>
<evidence type="ECO:0000256" key="4">
    <source>
        <dbReference type="ARBA" id="ARBA00013081"/>
    </source>
</evidence>
<comment type="subcellular location">
    <subcellularLocation>
        <location evidence="1">Nucleus</location>
    </subcellularLocation>
</comment>
<evidence type="ECO:0000256" key="9">
    <source>
        <dbReference type="ARBA" id="ARBA00051341"/>
    </source>
</evidence>
<feature type="domain" description="Tyrosine specific protein phosphatases" evidence="15">
    <location>
        <begin position="237"/>
        <end position="291"/>
    </location>
</feature>
<dbReference type="PROSITE" id="PS50054">
    <property type="entry name" value="TYR_PHOSPHATASE_DUAL"/>
    <property type="match status" value="1"/>
</dbReference>
<dbReference type="GeneID" id="112147953"/>
<dbReference type="PROSITE" id="PS00383">
    <property type="entry name" value="TYR_PHOSPHATASE_1"/>
    <property type="match status" value="1"/>
</dbReference>
<dbReference type="PaxDb" id="30732-ENSOMEP00000032919"/>
<keyword evidence="18" id="KW-1185">Reference proteome</keyword>
<comment type="function">
    <text evidence="10">Dephosphorylates both phosphorylated Thr and Tyr residues in MAPK1, and dephosphorylation of phosphotyrosine is slightly faster than that of phosphothreonine. Can dephosphorylate MAPK1.</text>
</comment>
<dbReference type="FunFam" id="3.40.250.10:FF:000034">
    <property type="entry name" value="Dual specificity phosphatase 2"/>
    <property type="match status" value="1"/>
</dbReference>
<evidence type="ECO:0000256" key="3">
    <source>
        <dbReference type="ARBA" id="ARBA00013064"/>
    </source>
</evidence>
<dbReference type="CDD" id="cd01446">
    <property type="entry name" value="DSP_MapKP"/>
    <property type="match status" value="1"/>
</dbReference>
<dbReference type="RefSeq" id="XP_024130426.1">
    <property type="nucleotide sequence ID" value="XM_024274658.2"/>
</dbReference>
<dbReference type="InterPro" id="IPR000340">
    <property type="entry name" value="Dual-sp_phosphatase_cat-dom"/>
</dbReference>
<dbReference type="OrthoDB" id="165342at2759"/>
<evidence type="ECO:0000256" key="12">
    <source>
        <dbReference type="ARBA" id="ARBA00073901"/>
    </source>
</evidence>
<evidence type="ECO:0000256" key="1">
    <source>
        <dbReference type="ARBA" id="ARBA00004123"/>
    </source>
</evidence>
<dbReference type="Proteomes" id="UP000261560">
    <property type="component" value="Unplaced"/>
</dbReference>
<dbReference type="AlphaFoldDB" id="A0A3B3DU10"/>
<dbReference type="KEGG" id="oml:112147953"/>
<dbReference type="GeneTree" id="ENSGT00940000161605"/>
<evidence type="ECO:0000313" key="18">
    <source>
        <dbReference type="Proteomes" id="UP000261560"/>
    </source>
</evidence>
<dbReference type="PANTHER" id="PTHR10159">
    <property type="entry name" value="DUAL SPECIFICITY PROTEIN PHOSPHATASE"/>
    <property type="match status" value="1"/>
</dbReference>
<evidence type="ECO:0000313" key="17">
    <source>
        <dbReference type="Ensembl" id="ENSOMEP00000032919.1"/>
    </source>
</evidence>
<dbReference type="InterPro" id="IPR020422">
    <property type="entry name" value="TYR_PHOSPHATASE_DUAL_dom"/>
</dbReference>
<dbReference type="GO" id="GO:0005634">
    <property type="term" value="C:nucleus"/>
    <property type="evidence" value="ECO:0007669"/>
    <property type="project" value="UniProtKB-SubCell"/>
</dbReference>
<dbReference type="GO" id="GO:0046329">
    <property type="term" value="P:negative regulation of JNK cascade"/>
    <property type="evidence" value="ECO:0007669"/>
    <property type="project" value="Ensembl"/>
</dbReference>
<dbReference type="InterPro" id="IPR003595">
    <property type="entry name" value="Tyr_Pase_cat"/>
</dbReference>
<dbReference type="PANTHER" id="PTHR10159:SF109">
    <property type="entry name" value="DUAL SPECIFICITY PROTEIN PHOSPHATASE 2"/>
    <property type="match status" value="1"/>
</dbReference>
<evidence type="ECO:0000256" key="5">
    <source>
        <dbReference type="ARBA" id="ARBA00022801"/>
    </source>
</evidence>
<dbReference type="InterPro" id="IPR008343">
    <property type="entry name" value="MKP"/>
</dbReference>
<evidence type="ECO:0000256" key="7">
    <source>
        <dbReference type="ARBA" id="ARBA00023242"/>
    </source>
</evidence>
<dbReference type="Ensembl" id="ENSOMET00000025576.1">
    <property type="protein sequence ID" value="ENSOMEP00000032919.1"/>
    <property type="gene ID" value="ENSOMEG00000018612.1"/>
</dbReference>
<dbReference type="SMART" id="SM00404">
    <property type="entry name" value="PTPc_motif"/>
    <property type="match status" value="1"/>
</dbReference>
<evidence type="ECO:0000259" key="16">
    <source>
        <dbReference type="PROSITE" id="PS50206"/>
    </source>
</evidence>
<evidence type="ECO:0000259" key="15">
    <source>
        <dbReference type="PROSITE" id="PS50056"/>
    </source>
</evidence>
<feature type="domain" description="Rhodanese" evidence="16">
    <location>
        <begin position="27"/>
        <end position="144"/>
    </location>
</feature>
<evidence type="ECO:0000259" key="14">
    <source>
        <dbReference type="PROSITE" id="PS50054"/>
    </source>
</evidence>
<dbReference type="CTD" id="1844"/>
<dbReference type="FunFam" id="3.90.190.10:FF:000015">
    <property type="entry name" value="Dual specificity phosphatase 4"/>
    <property type="match status" value="1"/>
</dbReference>
<evidence type="ECO:0000256" key="11">
    <source>
        <dbReference type="ARBA" id="ARBA00065606"/>
    </source>
</evidence>
<dbReference type="SUPFAM" id="SSF52821">
    <property type="entry name" value="Rhodanese/Cell cycle control phosphatase"/>
    <property type="match status" value="1"/>
</dbReference>
<name>A0A3B3DU10_ORYME</name>
<dbReference type="EC" id="3.1.3.48" evidence="3"/>
<dbReference type="Pfam" id="PF00782">
    <property type="entry name" value="DSPc"/>
    <property type="match status" value="1"/>
</dbReference>
<dbReference type="InterPro" id="IPR036873">
    <property type="entry name" value="Rhodanese-like_dom_sf"/>
</dbReference>
<keyword evidence="5" id="KW-0378">Hydrolase</keyword>
<comment type="subunit">
    <text evidence="11">Interacts with MAPK14; this interaction does not lead to catalytic activation of DUSP2 and dephosphrylation of MAPK14.</text>
</comment>
<organism evidence="17 18">
    <name type="scientific">Oryzias melastigma</name>
    <name type="common">Marine medaka</name>
    <dbReference type="NCBI Taxonomy" id="30732"/>
    <lineage>
        <taxon>Eukaryota</taxon>
        <taxon>Metazoa</taxon>
        <taxon>Chordata</taxon>
        <taxon>Craniata</taxon>
        <taxon>Vertebrata</taxon>
        <taxon>Euteleostomi</taxon>
        <taxon>Actinopterygii</taxon>
        <taxon>Neopterygii</taxon>
        <taxon>Teleostei</taxon>
        <taxon>Neoteleostei</taxon>
        <taxon>Acanthomorphata</taxon>
        <taxon>Ovalentaria</taxon>
        <taxon>Atherinomorphae</taxon>
        <taxon>Beloniformes</taxon>
        <taxon>Adrianichthyidae</taxon>
        <taxon>Oryziinae</taxon>
        <taxon>Oryzias</taxon>
    </lineage>
</organism>
<reference evidence="17" key="1">
    <citation type="submission" date="2025-08" db="UniProtKB">
        <authorList>
            <consortium name="Ensembl"/>
        </authorList>
    </citation>
    <scope>IDENTIFICATION</scope>
</reference>
<sequence>MMSNNDLLEITGNELVHILRTPRDQYTSDGCVVLDCRPFLDFSFTSICESRNVNWNSMLRRRSKSSVVALEWLIPDKALLARLRAGKLSPVVVVDERSRYLSEVKPESVAQMLLSALQNEVHAQVCFLQGGFEGFSEAFPELCHCSASSQLSIMEPEPAVTGRSTPAYDQDGPVELLPFLFLGSAVHSSRRELLKAAGITAVLNVSSTCPNVYEGEFQYLRLTVEDTLAADIRACFNTAIAFIDSVKQSGGRVLVHCQAGISRSATICLAYLMHTQRVRLNEAFDFVKQRRNVISPNLAFMGQLLQFETDILCQG</sequence>
<dbReference type="InterPro" id="IPR001763">
    <property type="entry name" value="Rhodanese-like_dom"/>
</dbReference>
<dbReference type="OMA" id="EARPVHW"/>
<protein>
    <recommendedName>
        <fullName evidence="12">Dual specificity protein phosphatase 2</fullName>
        <ecNumber evidence="4">3.1.3.16</ecNumber>
        <ecNumber evidence="3">3.1.3.48</ecNumber>
    </recommendedName>
    <alternativeName>
        <fullName evidence="13">Dual specificity protein phosphatase PAC-1</fullName>
    </alternativeName>
</protein>
<dbReference type="SMART" id="SM00450">
    <property type="entry name" value="RHOD"/>
    <property type="match status" value="1"/>
</dbReference>
<dbReference type="GO" id="GO:0005737">
    <property type="term" value="C:cytoplasm"/>
    <property type="evidence" value="ECO:0007669"/>
    <property type="project" value="TreeGrafter"/>
</dbReference>
<dbReference type="InterPro" id="IPR016130">
    <property type="entry name" value="Tyr_Pase_AS"/>
</dbReference>
<evidence type="ECO:0000256" key="6">
    <source>
        <dbReference type="ARBA" id="ARBA00022912"/>
    </source>
</evidence>
<dbReference type="SUPFAM" id="SSF52799">
    <property type="entry name" value="(Phosphotyrosine protein) phosphatases II"/>
    <property type="match status" value="1"/>
</dbReference>
<dbReference type="Gene3D" id="3.90.190.10">
    <property type="entry name" value="Protein tyrosine phosphatase superfamily"/>
    <property type="match status" value="1"/>
</dbReference>
<reference evidence="17" key="2">
    <citation type="submission" date="2025-09" db="UniProtKB">
        <authorList>
            <consortium name="Ensembl"/>
        </authorList>
    </citation>
    <scope>IDENTIFICATION</scope>
</reference>
<evidence type="ECO:0000256" key="10">
    <source>
        <dbReference type="ARBA" id="ARBA00057539"/>
    </source>
</evidence>
<dbReference type="EC" id="3.1.3.16" evidence="4"/>
<dbReference type="GO" id="GO:0004722">
    <property type="term" value="F:protein serine/threonine phosphatase activity"/>
    <property type="evidence" value="ECO:0007669"/>
    <property type="project" value="UniProtKB-EC"/>
</dbReference>
<feature type="domain" description="Tyrosine-protein phosphatase" evidence="14">
    <location>
        <begin position="172"/>
        <end position="313"/>
    </location>
</feature>
<evidence type="ECO:0000256" key="8">
    <source>
        <dbReference type="ARBA" id="ARBA00048832"/>
    </source>
</evidence>